<protein>
    <submittedName>
        <fullName evidence="1">DinI-like family protein</fullName>
    </submittedName>
</protein>
<dbReference type="PANTHER" id="PTHR36572:SF2">
    <property type="entry name" value="DNA DAMAGE-INDUCIBLE PROTEIN I"/>
    <property type="match status" value="1"/>
</dbReference>
<name>A0AAN4JBG1_CITFR</name>
<evidence type="ECO:0000313" key="1">
    <source>
        <dbReference type="EMBL" id="EMM7455905.1"/>
    </source>
</evidence>
<proteinExistence type="predicted"/>
<comment type="caution">
    <text evidence="1">The sequence shown here is derived from an EMBL/GenBank/DDBJ whole genome shotgun (WGS) entry which is preliminary data.</text>
</comment>
<dbReference type="RefSeq" id="WP_174329365.1">
    <property type="nucleotide sequence ID" value="NZ_CP056181.1"/>
</dbReference>
<accession>A0AAN4JBG1</accession>
<dbReference type="SUPFAM" id="SSF54857">
    <property type="entry name" value="DNA damage-inducible protein DinI"/>
    <property type="match status" value="1"/>
</dbReference>
<dbReference type="PANTHER" id="PTHR36572">
    <property type="entry name" value="DNA DAMAGE-INDUCIBLE PROTEIN I-RELATED"/>
    <property type="match status" value="1"/>
</dbReference>
<sequence length="81" mass="8954">MRVELAIDRTKELPKGAIPAMDKELLKKLGNQYEDCSLSISRAGAGSFSVLGGDKDDIKKIESILQDYSRHSLSAYCNVKH</sequence>
<organism evidence="1 2">
    <name type="scientific">Citrobacter freundii</name>
    <dbReference type="NCBI Taxonomy" id="546"/>
    <lineage>
        <taxon>Bacteria</taxon>
        <taxon>Pseudomonadati</taxon>
        <taxon>Pseudomonadota</taxon>
        <taxon>Gammaproteobacteria</taxon>
        <taxon>Enterobacterales</taxon>
        <taxon>Enterobacteriaceae</taxon>
        <taxon>Citrobacter</taxon>
        <taxon>Citrobacter freundii complex</taxon>
    </lineage>
</organism>
<dbReference type="GO" id="GO:0009432">
    <property type="term" value="P:SOS response"/>
    <property type="evidence" value="ECO:0007669"/>
    <property type="project" value="TreeGrafter"/>
</dbReference>
<dbReference type="EMBL" id="ABLGCN030000001">
    <property type="protein sequence ID" value="EMM7455905.1"/>
    <property type="molecule type" value="Genomic_DNA"/>
</dbReference>
<dbReference type="InterPro" id="IPR010391">
    <property type="entry name" value="DNA_damage-inducible_DinI-like"/>
</dbReference>
<evidence type="ECO:0000313" key="2">
    <source>
        <dbReference type="Proteomes" id="UP001169574"/>
    </source>
</evidence>
<gene>
    <name evidence="1" type="ORF">P7U51_000349</name>
</gene>
<dbReference type="Pfam" id="PF06183">
    <property type="entry name" value="DinI"/>
    <property type="match status" value="1"/>
</dbReference>
<dbReference type="Proteomes" id="UP001169574">
    <property type="component" value="Unassembled WGS sequence"/>
</dbReference>
<dbReference type="InterPro" id="IPR036687">
    <property type="entry name" value="DinI-like_sf"/>
</dbReference>
<reference evidence="1" key="1">
    <citation type="submission" date="2024-02" db="EMBL/GenBank/DDBJ databases">
        <authorList>
            <consortium name="Clinical and Environmental Microbiology Branch: Whole genome sequencing antimicrobial resistance pathogens in the healthcare setting"/>
        </authorList>
    </citation>
    <scope>NUCLEOTIDE SEQUENCE</scope>
    <source>
        <strain evidence="1">Whole organism</strain>
    </source>
</reference>
<dbReference type="AlphaFoldDB" id="A0AAN4JBG1"/>
<dbReference type="Gene3D" id="3.30.910.10">
    <property type="entry name" value="DinI-like"/>
    <property type="match status" value="1"/>
</dbReference>